<accession>A0A381NML1</accession>
<gene>
    <name evidence="1" type="ORF">METZ01_LOCUS8624</name>
</gene>
<sequence length="167" mass="18633">MVRILIIIAFMCNMLFSDNFHGMGMQMTSNGTGIYYKPGIEWRKNTQILGDIGVHFSNHGQSANGFGLVNGNSSIYLDLSAVLKQELFRTMIAGVFKPVIIIQGGSIADLSTISGINNLGNWRTKYAFGTGIQFYNGRILNELILKFNENPFVDDGNMAFQLAMYWK</sequence>
<evidence type="ECO:0008006" key="2">
    <source>
        <dbReference type="Google" id="ProtNLM"/>
    </source>
</evidence>
<protein>
    <recommendedName>
        <fullName evidence="2">Outer membrane protein beta-barrel domain-containing protein</fullName>
    </recommendedName>
</protein>
<name>A0A381NML1_9ZZZZ</name>
<organism evidence="1">
    <name type="scientific">marine metagenome</name>
    <dbReference type="NCBI Taxonomy" id="408172"/>
    <lineage>
        <taxon>unclassified sequences</taxon>
        <taxon>metagenomes</taxon>
        <taxon>ecological metagenomes</taxon>
    </lineage>
</organism>
<evidence type="ECO:0000313" key="1">
    <source>
        <dbReference type="EMBL" id="SUZ55770.1"/>
    </source>
</evidence>
<reference evidence="1" key="1">
    <citation type="submission" date="2018-05" db="EMBL/GenBank/DDBJ databases">
        <authorList>
            <person name="Lanie J.A."/>
            <person name="Ng W.-L."/>
            <person name="Kazmierczak K.M."/>
            <person name="Andrzejewski T.M."/>
            <person name="Davidsen T.M."/>
            <person name="Wayne K.J."/>
            <person name="Tettelin H."/>
            <person name="Glass J.I."/>
            <person name="Rusch D."/>
            <person name="Podicherti R."/>
            <person name="Tsui H.-C.T."/>
            <person name="Winkler M.E."/>
        </authorList>
    </citation>
    <scope>NUCLEOTIDE SEQUENCE</scope>
</reference>
<dbReference type="EMBL" id="UINC01000460">
    <property type="protein sequence ID" value="SUZ55770.1"/>
    <property type="molecule type" value="Genomic_DNA"/>
</dbReference>
<proteinExistence type="predicted"/>
<dbReference type="AlphaFoldDB" id="A0A381NML1"/>